<dbReference type="InterPro" id="IPR052965">
    <property type="entry name" value="Pigment-catalase-like"/>
</dbReference>
<dbReference type="OrthoDB" id="1001765at2759"/>
<feature type="signal peptide" evidence="1">
    <location>
        <begin position="1"/>
        <end position="24"/>
    </location>
</feature>
<evidence type="ECO:0008006" key="4">
    <source>
        <dbReference type="Google" id="ProtNLM"/>
    </source>
</evidence>
<reference evidence="2" key="1">
    <citation type="submission" date="2023-05" db="EMBL/GenBank/DDBJ databases">
        <title>Genome and transcriptome analyses reveal genes involved in the formation of fine ridges on petal epidermal cells in Hibiscus trionum.</title>
        <authorList>
            <person name="Koshimizu S."/>
            <person name="Masuda S."/>
            <person name="Ishii T."/>
            <person name="Shirasu K."/>
            <person name="Hoshino A."/>
            <person name="Arita M."/>
        </authorList>
    </citation>
    <scope>NUCLEOTIDE SEQUENCE</scope>
    <source>
        <strain evidence="2">Hamamatsu line</strain>
    </source>
</reference>
<dbReference type="AlphaFoldDB" id="A0A9W7LLS5"/>
<dbReference type="Pfam" id="PF13668">
    <property type="entry name" value="Ferritin_2"/>
    <property type="match status" value="1"/>
</dbReference>
<protein>
    <recommendedName>
        <fullName evidence="4">Desiccation-related protein PCC13-62</fullName>
    </recommendedName>
</protein>
<dbReference type="PANTHER" id="PTHR31694">
    <property type="entry name" value="DESICCATION-LIKE PROTEIN"/>
    <property type="match status" value="1"/>
</dbReference>
<evidence type="ECO:0000313" key="2">
    <source>
        <dbReference type="EMBL" id="GMI69423.1"/>
    </source>
</evidence>
<proteinExistence type="predicted"/>
<name>A0A9W7LLS5_HIBTR</name>
<sequence>MATRLYLCVFLLLLIAFQSTMIKATIVLPSPLCRPVLASTKENFQFALNLHIYKAELFLRSTVGRGINDISPGLVDGPAPIGATLANIDDRTKKVVEESGLASIGHIRAIVDMLFLKTPLPVPQLDLSPQVYAKFFDAINLTLKPPFNTYANTNSFLFAAVYASDFLKLFYAGIMSSIVGNPERELAAGIALYEAASYGVFRSLLNDRANLTVSPYTFTVGNGTNFTAQVANQLGGCGLKDEGLSVPLPLGAENRTTTNVIAADVNSLIYTRTAREILRIVFITGNATSPGGLFPHGFQGTLYQRILALKQN</sequence>
<organism evidence="2 3">
    <name type="scientific">Hibiscus trionum</name>
    <name type="common">Flower of an hour</name>
    <dbReference type="NCBI Taxonomy" id="183268"/>
    <lineage>
        <taxon>Eukaryota</taxon>
        <taxon>Viridiplantae</taxon>
        <taxon>Streptophyta</taxon>
        <taxon>Embryophyta</taxon>
        <taxon>Tracheophyta</taxon>
        <taxon>Spermatophyta</taxon>
        <taxon>Magnoliopsida</taxon>
        <taxon>eudicotyledons</taxon>
        <taxon>Gunneridae</taxon>
        <taxon>Pentapetalae</taxon>
        <taxon>rosids</taxon>
        <taxon>malvids</taxon>
        <taxon>Malvales</taxon>
        <taxon>Malvaceae</taxon>
        <taxon>Malvoideae</taxon>
        <taxon>Hibiscus</taxon>
    </lineage>
</organism>
<keyword evidence="3" id="KW-1185">Reference proteome</keyword>
<evidence type="ECO:0000313" key="3">
    <source>
        <dbReference type="Proteomes" id="UP001165190"/>
    </source>
</evidence>
<keyword evidence="1" id="KW-0732">Signal</keyword>
<gene>
    <name evidence="2" type="ORF">HRI_000611600</name>
</gene>
<dbReference type="EMBL" id="BSYR01000006">
    <property type="protein sequence ID" value="GMI69423.1"/>
    <property type="molecule type" value="Genomic_DNA"/>
</dbReference>
<comment type="caution">
    <text evidence="2">The sequence shown here is derived from an EMBL/GenBank/DDBJ whole genome shotgun (WGS) entry which is preliminary data.</text>
</comment>
<dbReference type="Proteomes" id="UP001165190">
    <property type="component" value="Unassembled WGS sequence"/>
</dbReference>
<evidence type="ECO:0000256" key="1">
    <source>
        <dbReference type="SAM" id="SignalP"/>
    </source>
</evidence>
<dbReference type="PANTHER" id="PTHR31694:SF17">
    <property type="entry name" value="DESICCATION-RELATED PROTEIN PCC13-62-LIKE"/>
    <property type="match status" value="1"/>
</dbReference>
<feature type="chain" id="PRO_5040949743" description="Desiccation-related protein PCC13-62" evidence="1">
    <location>
        <begin position="25"/>
        <end position="312"/>
    </location>
</feature>
<accession>A0A9W7LLS5</accession>